<dbReference type="EMBL" id="JAFLNL010000004">
    <property type="protein sequence ID" value="MBO0354173.1"/>
    <property type="molecule type" value="Genomic_DNA"/>
</dbReference>
<proteinExistence type="predicted"/>
<organism evidence="2 3">
    <name type="scientific">Flagellimonas aurea</name>
    <dbReference type="NCBI Taxonomy" id="2915619"/>
    <lineage>
        <taxon>Bacteria</taxon>
        <taxon>Pseudomonadati</taxon>
        <taxon>Bacteroidota</taxon>
        <taxon>Flavobacteriia</taxon>
        <taxon>Flavobacteriales</taxon>
        <taxon>Flavobacteriaceae</taxon>
        <taxon>Flagellimonas</taxon>
    </lineage>
</organism>
<protein>
    <submittedName>
        <fullName evidence="2">DinB family protein</fullName>
    </submittedName>
</protein>
<sequence length="171" mass="20076">MSGKSWVFLFLIGFVLSCSQKKEDEELKRLVKAQLQNTHTNEEWFAPTSVALEGLTYEQAIWKDSTTNHSIAELISHIAFWNEMNLRSFKGLEIPDQEVVNEDTFQTPTEEEWLKTLKRLDSIQSEWEVSVEKSNDIKTKEWSEEIINMSAHTGYHLGQIVYLRKHKGWWK</sequence>
<dbReference type="SUPFAM" id="SSF109854">
    <property type="entry name" value="DinB/YfiT-like putative metalloenzymes"/>
    <property type="match status" value="1"/>
</dbReference>
<feature type="domain" description="DinB-like" evidence="1">
    <location>
        <begin position="49"/>
        <end position="136"/>
    </location>
</feature>
<accession>A0ABS3G5H1</accession>
<dbReference type="InterPro" id="IPR034660">
    <property type="entry name" value="DinB/YfiT-like"/>
</dbReference>
<reference evidence="2 3" key="1">
    <citation type="submission" date="2021-03" db="EMBL/GenBank/DDBJ databases">
        <title>Muricauda lutimaris sp. nov. and Muricauda ruestringensis sp. nov, two marine members of the Flavobacteriaceae isolated from deep sea sediments of Western Pacific.</title>
        <authorList>
            <person name="Zhao S."/>
            <person name="Liu R."/>
        </authorList>
    </citation>
    <scope>NUCLEOTIDE SEQUENCE [LARGE SCALE GENOMIC DNA]</scope>
    <source>
        <strain evidence="2 3">BC31-1-A7</strain>
    </source>
</reference>
<dbReference type="RefSeq" id="WP_207033036.1">
    <property type="nucleotide sequence ID" value="NZ_JAFLNL010000004.1"/>
</dbReference>
<comment type="caution">
    <text evidence="2">The sequence shown here is derived from an EMBL/GenBank/DDBJ whole genome shotgun (WGS) entry which is preliminary data.</text>
</comment>
<evidence type="ECO:0000313" key="3">
    <source>
        <dbReference type="Proteomes" id="UP000664044"/>
    </source>
</evidence>
<evidence type="ECO:0000313" key="2">
    <source>
        <dbReference type="EMBL" id="MBO0354173.1"/>
    </source>
</evidence>
<dbReference type="Pfam" id="PF12867">
    <property type="entry name" value="DinB_2"/>
    <property type="match status" value="1"/>
</dbReference>
<name>A0ABS3G5H1_9FLAO</name>
<dbReference type="Proteomes" id="UP000664044">
    <property type="component" value="Unassembled WGS sequence"/>
</dbReference>
<dbReference type="Gene3D" id="1.20.120.450">
    <property type="entry name" value="dinb family like domain"/>
    <property type="match status" value="1"/>
</dbReference>
<dbReference type="PROSITE" id="PS51257">
    <property type="entry name" value="PROKAR_LIPOPROTEIN"/>
    <property type="match status" value="1"/>
</dbReference>
<keyword evidence="3" id="KW-1185">Reference proteome</keyword>
<gene>
    <name evidence="2" type="ORF">J0656_09100</name>
</gene>
<evidence type="ECO:0000259" key="1">
    <source>
        <dbReference type="Pfam" id="PF12867"/>
    </source>
</evidence>
<dbReference type="InterPro" id="IPR024775">
    <property type="entry name" value="DinB-like"/>
</dbReference>